<name>A0A9N8DZ81_9STRA</name>
<protein>
    <submittedName>
        <fullName evidence="3">Uncharacterized protein</fullName>
    </submittedName>
</protein>
<organism evidence="3 4">
    <name type="scientific">Seminavis robusta</name>
    <dbReference type="NCBI Taxonomy" id="568900"/>
    <lineage>
        <taxon>Eukaryota</taxon>
        <taxon>Sar</taxon>
        <taxon>Stramenopiles</taxon>
        <taxon>Ochrophyta</taxon>
        <taxon>Bacillariophyta</taxon>
        <taxon>Bacillariophyceae</taxon>
        <taxon>Bacillariophycidae</taxon>
        <taxon>Naviculales</taxon>
        <taxon>Naviculaceae</taxon>
        <taxon>Seminavis</taxon>
    </lineage>
</organism>
<keyword evidence="4" id="KW-1185">Reference proteome</keyword>
<feature type="compositionally biased region" description="Low complexity" evidence="1">
    <location>
        <begin position="141"/>
        <end position="172"/>
    </location>
</feature>
<dbReference type="Proteomes" id="UP001153069">
    <property type="component" value="Unassembled WGS sequence"/>
</dbReference>
<evidence type="ECO:0000256" key="2">
    <source>
        <dbReference type="SAM" id="SignalP"/>
    </source>
</evidence>
<dbReference type="EMBL" id="CAICTM010000392">
    <property type="protein sequence ID" value="CAB9509521.1"/>
    <property type="molecule type" value="Genomic_DNA"/>
</dbReference>
<keyword evidence="2" id="KW-0732">Signal</keyword>
<evidence type="ECO:0000313" key="3">
    <source>
        <dbReference type="EMBL" id="CAB9509521.1"/>
    </source>
</evidence>
<feature type="region of interest" description="Disordered" evidence="1">
    <location>
        <begin position="81"/>
        <end position="184"/>
    </location>
</feature>
<gene>
    <name evidence="3" type="ORF">SEMRO_393_G133550.1</name>
</gene>
<evidence type="ECO:0000313" key="4">
    <source>
        <dbReference type="Proteomes" id="UP001153069"/>
    </source>
</evidence>
<proteinExistence type="predicted"/>
<sequence>MMRIVAALLLTTVVVSADIASQVQSQLRGRQRLLQSAQRGADALGALNAGENANENALENANENSVLSGAQTVAPTLAGTVGSTVVPSTDMPSTEVPSTDVPSTDVPSTDVPSTDVPSTDVPSTDVPSTDAPTTETPPPSTETVAPTEETADLTFTSSPTTADATASPTESPIDNTVLTGDKDGEEAIDYPDYFQTGFGGTYQIDSELEYHFWAGKGYDPDQTQQTKLIWAAQKTFSKILKDKFPDDFESITECTLTHSYNAETEILDLHFYADVKLKDGSAETEHSVGYALSQGDWHAYLDEIRKAGLVRGGEVDYTATGPNKDPNAVQNGGGRRILGQARAVLP</sequence>
<dbReference type="AlphaFoldDB" id="A0A9N8DZ81"/>
<feature type="signal peptide" evidence="2">
    <location>
        <begin position="1"/>
        <end position="17"/>
    </location>
</feature>
<dbReference type="OrthoDB" id="8054395at2759"/>
<comment type="caution">
    <text evidence="3">The sequence shown here is derived from an EMBL/GenBank/DDBJ whole genome shotgun (WGS) entry which is preliminary data.</text>
</comment>
<evidence type="ECO:0000256" key="1">
    <source>
        <dbReference type="SAM" id="MobiDB-lite"/>
    </source>
</evidence>
<accession>A0A9N8DZ81</accession>
<feature type="compositionally biased region" description="Polar residues" evidence="1">
    <location>
        <begin position="81"/>
        <end position="126"/>
    </location>
</feature>
<feature type="chain" id="PRO_5040477094" evidence="2">
    <location>
        <begin position="18"/>
        <end position="346"/>
    </location>
</feature>
<reference evidence="3" key="1">
    <citation type="submission" date="2020-06" db="EMBL/GenBank/DDBJ databases">
        <authorList>
            <consortium name="Plant Systems Biology data submission"/>
        </authorList>
    </citation>
    <scope>NUCLEOTIDE SEQUENCE</scope>
    <source>
        <strain evidence="3">D6</strain>
    </source>
</reference>